<organism evidence="9 10">
    <name type="scientific">Scheffersomyces spartinae</name>
    <dbReference type="NCBI Taxonomy" id="45513"/>
    <lineage>
        <taxon>Eukaryota</taxon>
        <taxon>Fungi</taxon>
        <taxon>Dikarya</taxon>
        <taxon>Ascomycota</taxon>
        <taxon>Saccharomycotina</taxon>
        <taxon>Pichiomycetes</taxon>
        <taxon>Debaryomycetaceae</taxon>
        <taxon>Scheffersomyces</taxon>
    </lineage>
</organism>
<dbReference type="PANTHER" id="PTHR12260:SF6">
    <property type="entry name" value="DAMAGE-CONTROL PHOSPHATASE ARMT1"/>
    <property type="match status" value="1"/>
</dbReference>
<name>A0A9P7VCH6_9ASCO</name>
<comment type="catalytic activity">
    <reaction evidence="1 7">
        <text>beta-D-fructose 1-phosphate + H2O = D-fructose + phosphate</text>
        <dbReference type="Rhea" id="RHEA:35603"/>
        <dbReference type="ChEBI" id="CHEBI:15377"/>
        <dbReference type="ChEBI" id="CHEBI:37721"/>
        <dbReference type="ChEBI" id="CHEBI:43474"/>
        <dbReference type="ChEBI" id="CHEBI:138881"/>
    </reaction>
</comment>
<dbReference type="InterPro" id="IPR002791">
    <property type="entry name" value="ARMT1-like_metal-bd"/>
</dbReference>
<dbReference type="OrthoDB" id="541375at2759"/>
<evidence type="ECO:0000313" key="9">
    <source>
        <dbReference type="EMBL" id="KAG7195275.1"/>
    </source>
</evidence>
<dbReference type="EMBL" id="JAHMUF010000004">
    <property type="protein sequence ID" value="KAG7195275.1"/>
    <property type="molecule type" value="Genomic_DNA"/>
</dbReference>
<dbReference type="GO" id="GO:0046872">
    <property type="term" value="F:metal ion binding"/>
    <property type="evidence" value="ECO:0007669"/>
    <property type="project" value="UniProtKB-UniRule"/>
</dbReference>
<keyword evidence="5 7" id="KW-0464">Manganese</keyword>
<proteinExistence type="inferred from homology"/>
<dbReference type="GO" id="GO:0006974">
    <property type="term" value="P:DNA damage response"/>
    <property type="evidence" value="ECO:0007669"/>
    <property type="project" value="TreeGrafter"/>
</dbReference>
<comment type="cofactor">
    <cofactor evidence="7">
        <name>Mn(2+)</name>
        <dbReference type="ChEBI" id="CHEBI:29035"/>
    </cofactor>
    <cofactor evidence="7">
        <name>Ni(2+)</name>
        <dbReference type="ChEBI" id="CHEBI:49786"/>
    </cofactor>
</comment>
<dbReference type="GO" id="GO:0005634">
    <property type="term" value="C:nucleus"/>
    <property type="evidence" value="ECO:0007669"/>
    <property type="project" value="TreeGrafter"/>
</dbReference>
<evidence type="ECO:0000256" key="7">
    <source>
        <dbReference type="RuleBase" id="RU367030"/>
    </source>
</evidence>
<feature type="domain" description="Damage-control phosphatase ARMT1-like metal-binding" evidence="8">
    <location>
        <begin position="18"/>
        <end position="431"/>
    </location>
</feature>
<keyword evidence="4 7" id="KW-0378">Hydrolase</keyword>
<evidence type="ECO:0000256" key="1">
    <source>
        <dbReference type="ARBA" id="ARBA00001326"/>
    </source>
</evidence>
<comment type="caution">
    <text evidence="9">The sequence shown here is derived from an EMBL/GenBank/DDBJ whole genome shotgun (WGS) entry which is preliminary data.</text>
</comment>
<dbReference type="GeneID" id="66117175"/>
<evidence type="ECO:0000256" key="4">
    <source>
        <dbReference type="ARBA" id="ARBA00022801"/>
    </source>
</evidence>
<accession>A0A9P7VCH6</accession>
<comment type="domain">
    <text evidence="7">Subfamily III proteins have a conserved RTxK motif about 40-50 residues from the C-terminus; the threonine may be replaced by serine or cysteine.</text>
</comment>
<comment type="similarity">
    <text evidence="2 7">Belongs to the damage-control phosphatase family. Sugar phosphate phosphatase III subfamily.</text>
</comment>
<dbReference type="Gene3D" id="1.20.930.60">
    <property type="match status" value="1"/>
</dbReference>
<reference evidence="9" key="1">
    <citation type="submission" date="2021-03" db="EMBL/GenBank/DDBJ databases">
        <authorList>
            <person name="Palmer J.M."/>
        </authorList>
    </citation>
    <scope>NUCLEOTIDE SEQUENCE</scope>
    <source>
        <strain evidence="9">ARV_011</strain>
    </source>
</reference>
<keyword evidence="10" id="KW-1185">Reference proteome</keyword>
<evidence type="ECO:0000256" key="3">
    <source>
        <dbReference type="ARBA" id="ARBA00022723"/>
    </source>
</evidence>
<dbReference type="Pfam" id="PF01937">
    <property type="entry name" value="ARMT1-like_dom"/>
    <property type="match status" value="1"/>
</dbReference>
<evidence type="ECO:0000256" key="5">
    <source>
        <dbReference type="ARBA" id="ARBA00023211"/>
    </source>
</evidence>
<comment type="function">
    <text evidence="7">Metal-dependent phosphatase that shows phosphatase activity against several substrates, including fructose-1-phosphate and fructose-6-phosphate. Its preference for fructose-1-phosphate, a strong glycating agent that causes DNA damage rather than a canonical yeast metabolite, suggests a damage-control function in hexose phosphate metabolism.</text>
</comment>
<dbReference type="InterPro" id="IPR036075">
    <property type="entry name" value="ARMT-1-like_metal-bd_sf"/>
</dbReference>
<evidence type="ECO:0000313" key="10">
    <source>
        <dbReference type="Proteomes" id="UP000790833"/>
    </source>
</evidence>
<dbReference type="SUPFAM" id="SSF111321">
    <property type="entry name" value="AF1104-like"/>
    <property type="match status" value="1"/>
</dbReference>
<dbReference type="AlphaFoldDB" id="A0A9P7VCH6"/>
<dbReference type="Gene3D" id="3.40.50.10880">
    <property type="entry name" value="Uncharacterised protein PF01937, DUF89, domain 3"/>
    <property type="match status" value="1"/>
</dbReference>
<dbReference type="PANTHER" id="PTHR12260">
    <property type="entry name" value="DAMAGE-CONTROL PHOSPHATASE ARMT1"/>
    <property type="match status" value="1"/>
</dbReference>
<gene>
    <name evidence="9" type="ORF">KQ657_003801</name>
</gene>
<dbReference type="InterPro" id="IPR039763">
    <property type="entry name" value="ARMT1"/>
</dbReference>
<dbReference type="RefSeq" id="XP_043050822.1">
    <property type="nucleotide sequence ID" value="XM_043194498.1"/>
</dbReference>
<comment type="catalytic activity">
    <reaction evidence="6 7">
        <text>beta-D-fructose 6-phosphate = dihydroxyacetone + D-glyceraldehyde 3-phosphate</text>
        <dbReference type="Rhea" id="RHEA:28002"/>
        <dbReference type="ChEBI" id="CHEBI:16016"/>
        <dbReference type="ChEBI" id="CHEBI:57634"/>
        <dbReference type="ChEBI" id="CHEBI:59776"/>
    </reaction>
</comment>
<dbReference type="GO" id="GO:0016791">
    <property type="term" value="F:phosphatase activity"/>
    <property type="evidence" value="ECO:0007669"/>
    <property type="project" value="TreeGrafter"/>
</dbReference>
<evidence type="ECO:0000256" key="2">
    <source>
        <dbReference type="ARBA" id="ARBA00009519"/>
    </source>
</evidence>
<dbReference type="Proteomes" id="UP000790833">
    <property type="component" value="Unassembled WGS sequence"/>
</dbReference>
<evidence type="ECO:0000259" key="8">
    <source>
        <dbReference type="Pfam" id="PF01937"/>
    </source>
</evidence>
<keyword evidence="3 7" id="KW-0479">Metal-binding</keyword>
<dbReference type="EC" id="3.1.3.-" evidence="7"/>
<evidence type="ECO:0000256" key="6">
    <source>
        <dbReference type="ARBA" id="ARBA00048809"/>
    </source>
</evidence>
<protein>
    <recommendedName>
        <fullName evidence="7">Sugar phosphate phosphatase</fullName>
        <ecNumber evidence="7">3.1.3.-</ecNumber>
    </recommendedName>
</protein>
<sequence length="459" mass="50976">MIPPPYLTSDPKSFGYPTVHKRWPIIVSDAIKDVEATINANQAEAIKNLGKIIVGKLQKLLQDFKDDAQVRPFTEQEIELNGDLKVYNEQLNAFPPSITWQDGLWLFLECYLYQYMNNFFLIESVEVPFWKTFDVFANLKWLSFKSSEPGVMELAHHYHSLSSQLNLSGATGATTDAKKAIFSEFVEIALWGNATDLSLLAGTTSLEDIQSVQGKNARTANQSKILINDTEKAWNRLLSTADAGDGAVSESTGVHIVLDNAGFELYTDLVFSLILLDLGITNKVTLHAKKLPWFVSDVLIADLSHLLSQIVDPSFFCLNESVQYVHKIVSGYLANGKLSITTSSYWTRPDAFWSIPSCAEASLKSQLEAAQLVIFKGDLNYRKLTGDVSWDPTTLFATALQQLGETKIPILALRTCKADVVVGLQPGTFERVAKEYKAMGDGLWVSSGKWAVISYHKGM</sequence>